<organism evidence="2">
    <name type="scientific">Ditylum brightwellii</name>
    <dbReference type="NCBI Taxonomy" id="49249"/>
    <lineage>
        <taxon>Eukaryota</taxon>
        <taxon>Sar</taxon>
        <taxon>Stramenopiles</taxon>
        <taxon>Ochrophyta</taxon>
        <taxon>Bacillariophyta</taxon>
        <taxon>Mediophyceae</taxon>
        <taxon>Lithodesmiophycidae</taxon>
        <taxon>Lithodesmiales</taxon>
        <taxon>Lithodesmiaceae</taxon>
        <taxon>Ditylum</taxon>
    </lineage>
</organism>
<feature type="chain" id="PRO_5030160039" evidence="1">
    <location>
        <begin position="23"/>
        <end position="193"/>
    </location>
</feature>
<proteinExistence type="predicted"/>
<evidence type="ECO:0000313" key="2">
    <source>
        <dbReference type="EMBL" id="CAD9314159.1"/>
    </source>
</evidence>
<feature type="signal peptide" evidence="1">
    <location>
        <begin position="1"/>
        <end position="22"/>
    </location>
</feature>
<dbReference type="AlphaFoldDB" id="A0A6U3NMU6"/>
<gene>
    <name evidence="2" type="ORF">DBRI1063_LOCUS565</name>
</gene>
<accession>A0A6U3NMU6</accession>
<evidence type="ECO:0000256" key="1">
    <source>
        <dbReference type="SAM" id="SignalP"/>
    </source>
</evidence>
<sequence>MAQQHIVQKVTLLLMCLALASSFAPSPNTVIRNGQLSTTSLNIFGSKNKAPAVPKPTFDKSTGLWEPAAGEQDTLDPVLNSLLRQGPGPVIVRLTKPQDYEQAVLKYQASEGCSLPEAQGNMDAFFNNAGDWTYQKNAEKNGAPKVDYTKLKIKDAVLVLTWAFTITPFLGRIVYIGYTTGTWGVKLDQIFSF</sequence>
<name>A0A6U3NMU6_9STRA</name>
<reference evidence="2" key="1">
    <citation type="submission" date="2021-01" db="EMBL/GenBank/DDBJ databases">
        <authorList>
            <person name="Corre E."/>
            <person name="Pelletier E."/>
            <person name="Niang G."/>
            <person name="Scheremetjew M."/>
            <person name="Finn R."/>
            <person name="Kale V."/>
            <person name="Holt S."/>
            <person name="Cochrane G."/>
            <person name="Meng A."/>
            <person name="Brown T."/>
            <person name="Cohen L."/>
        </authorList>
    </citation>
    <scope>NUCLEOTIDE SEQUENCE</scope>
    <source>
        <strain evidence="2">Pop2</strain>
    </source>
</reference>
<dbReference type="EMBL" id="HBGN01000886">
    <property type="protein sequence ID" value="CAD9314159.1"/>
    <property type="molecule type" value="Transcribed_RNA"/>
</dbReference>
<protein>
    <submittedName>
        <fullName evidence="2">Uncharacterized protein</fullName>
    </submittedName>
</protein>
<keyword evidence="1" id="KW-0732">Signal</keyword>